<accession>A0A9Q3BVB2</accession>
<evidence type="ECO:0000313" key="2">
    <source>
        <dbReference type="EMBL" id="MBW0471733.1"/>
    </source>
</evidence>
<proteinExistence type="predicted"/>
<dbReference type="Pfam" id="PF14529">
    <property type="entry name" value="Exo_endo_phos_2"/>
    <property type="match status" value="1"/>
</dbReference>
<evidence type="ECO:0000259" key="1">
    <source>
        <dbReference type="Pfam" id="PF14529"/>
    </source>
</evidence>
<evidence type="ECO:0000313" key="3">
    <source>
        <dbReference type="Proteomes" id="UP000765509"/>
    </source>
</evidence>
<dbReference type="Proteomes" id="UP000765509">
    <property type="component" value="Unassembled WGS sequence"/>
</dbReference>
<dbReference type="SUPFAM" id="SSF56219">
    <property type="entry name" value="DNase I-like"/>
    <property type="match status" value="1"/>
</dbReference>
<protein>
    <recommendedName>
        <fullName evidence="1">Endonuclease/exonuclease/phosphatase domain-containing protein</fullName>
    </recommendedName>
</protein>
<dbReference type="InterPro" id="IPR036691">
    <property type="entry name" value="Endo/exonu/phosph_ase_sf"/>
</dbReference>
<organism evidence="2 3">
    <name type="scientific">Austropuccinia psidii MF-1</name>
    <dbReference type="NCBI Taxonomy" id="1389203"/>
    <lineage>
        <taxon>Eukaryota</taxon>
        <taxon>Fungi</taxon>
        <taxon>Dikarya</taxon>
        <taxon>Basidiomycota</taxon>
        <taxon>Pucciniomycotina</taxon>
        <taxon>Pucciniomycetes</taxon>
        <taxon>Pucciniales</taxon>
        <taxon>Sphaerophragmiaceae</taxon>
        <taxon>Austropuccinia</taxon>
    </lineage>
</organism>
<dbReference type="AlphaFoldDB" id="A0A9Q3BVB2"/>
<gene>
    <name evidence="2" type="ORF">O181_011448</name>
</gene>
<name>A0A9Q3BVB2_9BASI</name>
<reference evidence="2" key="1">
    <citation type="submission" date="2021-03" db="EMBL/GenBank/DDBJ databases">
        <title>Draft genome sequence of rust myrtle Austropuccinia psidii MF-1, a brazilian biotype.</title>
        <authorList>
            <person name="Quecine M.C."/>
            <person name="Pachon D.M.R."/>
            <person name="Bonatelli M.L."/>
            <person name="Correr F.H."/>
            <person name="Franceschini L.M."/>
            <person name="Leite T.F."/>
            <person name="Margarido G.R.A."/>
            <person name="Almeida C.A."/>
            <person name="Ferrarezi J.A."/>
            <person name="Labate C.A."/>
        </authorList>
    </citation>
    <scope>NUCLEOTIDE SEQUENCE</scope>
    <source>
        <strain evidence="2">MF-1</strain>
    </source>
</reference>
<dbReference type="GO" id="GO:0003824">
    <property type="term" value="F:catalytic activity"/>
    <property type="evidence" value="ECO:0007669"/>
    <property type="project" value="InterPro"/>
</dbReference>
<dbReference type="InterPro" id="IPR005135">
    <property type="entry name" value="Endo/exonuclease/phosphatase"/>
</dbReference>
<comment type="caution">
    <text evidence="2">The sequence shown here is derived from an EMBL/GenBank/DDBJ whole genome shotgun (WGS) entry which is preliminary data.</text>
</comment>
<dbReference type="Gene3D" id="3.60.10.10">
    <property type="entry name" value="Endonuclease/exonuclease/phosphatase"/>
    <property type="match status" value="1"/>
</dbReference>
<sequence length="401" mass="45735">MLSVLNTEQRHLVLLLQEPWVYYDTFLPPPHQEWDLYTPKTNPKAKEERPRTCIYVRKLIPTHSITQYPFTSNLITAISINFSSNSNESVTLLSVYNTPPKFEGLDPLKLWLAEYSFRSSPNLIAIDSNLHHLLWNPPSYHHSHQEAKKLLKIMEGKSFYLSSPLGIPTFLGRHGSATTIDHLWANPRAKNLITSTHIQLNNHASDHQPTATNISLNFQQKGKRTNVNATKHKPWWDEKILTTLVKGRNKACKWALIDKTTKSRKCYHAWQSFFKSEVKQLKNEHWRKFLAEKSSSHAFQTYKFTKPLGSGKVLPLRDVSGNLTSDNKIKAKILFEGTSVTNNQADTSDINQIIINTPSPFPPITTHEISRALEELPKKKAPGPDQIPNELLKIVSTSLTP</sequence>
<dbReference type="EMBL" id="AVOT02002844">
    <property type="protein sequence ID" value="MBW0471733.1"/>
    <property type="molecule type" value="Genomic_DNA"/>
</dbReference>
<keyword evidence="3" id="KW-1185">Reference proteome</keyword>
<feature type="domain" description="Endonuclease/exonuclease/phosphatase" evidence="1">
    <location>
        <begin position="92"/>
        <end position="210"/>
    </location>
</feature>
<dbReference type="OrthoDB" id="2717295at2759"/>